<keyword evidence="4" id="KW-0378">Hydrolase</keyword>
<evidence type="ECO:0000256" key="1">
    <source>
        <dbReference type="SAM" id="MobiDB-lite"/>
    </source>
</evidence>
<dbReference type="InterPro" id="IPR018200">
    <property type="entry name" value="USP_CS"/>
</dbReference>
<dbReference type="EC" id="3.4.19.12" evidence="4"/>
<name>A0ABY8EXG3_MALFU</name>
<accession>A0ABY8EXG3</accession>
<dbReference type="Proteomes" id="UP000818624">
    <property type="component" value="Chromosome 5"/>
</dbReference>
<evidence type="ECO:0000259" key="3">
    <source>
        <dbReference type="Pfam" id="PF13446"/>
    </source>
</evidence>
<feature type="compositionally biased region" description="Low complexity" evidence="1">
    <location>
        <begin position="305"/>
        <end position="324"/>
    </location>
</feature>
<dbReference type="PROSITE" id="PS00972">
    <property type="entry name" value="USP_1"/>
    <property type="match status" value="1"/>
</dbReference>
<dbReference type="Pfam" id="PF00443">
    <property type="entry name" value="UCH"/>
    <property type="match status" value="1"/>
</dbReference>
<gene>
    <name evidence="4" type="primary">UBP2_2</name>
    <name evidence="4" type="ORF">GLX27_004032</name>
</gene>
<evidence type="ECO:0000313" key="5">
    <source>
        <dbReference type="Proteomes" id="UP000818624"/>
    </source>
</evidence>
<dbReference type="Pfam" id="PF13446">
    <property type="entry name" value="RPT"/>
    <property type="match status" value="1"/>
</dbReference>
<evidence type="ECO:0000259" key="2">
    <source>
        <dbReference type="Pfam" id="PF00443"/>
    </source>
</evidence>
<evidence type="ECO:0000313" key="4">
    <source>
        <dbReference type="EMBL" id="WFD49352.1"/>
    </source>
</evidence>
<reference evidence="4 5" key="1">
    <citation type="journal article" date="2020" name="Elife">
        <title>Loss of centromere function drives karyotype evolution in closely related Malassezia species.</title>
        <authorList>
            <person name="Sankaranarayanan S.R."/>
            <person name="Ianiri G."/>
            <person name="Coelho M.A."/>
            <person name="Reza M.H."/>
            <person name="Thimmappa B.C."/>
            <person name="Ganguly P."/>
            <person name="Vadnala R.N."/>
            <person name="Sun S."/>
            <person name="Siddharthan R."/>
            <person name="Tellgren-Roth C."/>
            <person name="Dawson T.L."/>
            <person name="Heitman J."/>
            <person name="Sanyal K."/>
        </authorList>
    </citation>
    <scope>NUCLEOTIDE SEQUENCE [LARGE SCALE GENOMIC DNA]</scope>
    <source>
        <strain evidence="4">CBS14141</strain>
    </source>
</reference>
<organism evidence="4 5">
    <name type="scientific">Malassezia furfur</name>
    <name type="common">Pityriasis versicolor infection agent</name>
    <name type="synonym">Pityrosporum furfur</name>
    <dbReference type="NCBI Taxonomy" id="55194"/>
    <lineage>
        <taxon>Eukaryota</taxon>
        <taxon>Fungi</taxon>
        <taxon>Dikarya</taxon>
        <taxon>Basidiomycota</taxon>
        <taxon>Ustilaginomycotina</taxon>
        <taxon>Malasseziomycetes</taxon>
        <taxon>Malasseziales</taxon>
        <taxon>Malasseziaceae</taxon>
        <taxon>Malassezia</taxon>
    </lineage>
</organism>
<dbReference type="GO" id="GO:0004843">
    <property type="term" value="F:cysteine-type deubiquitinase activity"/>
    <property type="evidence" value="ECO:0007669"/>
    <property type="project" value="UniProtKB-EC"/>
</dbReference>
<proteinExistence type="predicted"/>
<dbReference type="SUPFAM" id="SSF54001">
    <property type="entry name" value="Cysteine proteinases"/>
    <property type="match status" value="1"/>
</dbReference>
<keyword evidence="5" id="KW-1185">Reference proteome</keyword>
<dbReference type="Gene3D" id="3.90.70.10">
    <property type="entry name" value="Cysteine proteinases"/>
    <property type="match status" value="1"/>
</dbReference>
<feature type="domain" description="Peptidase C19 ubiquitin carboxyl-terminal hydrolase" evidence="2">
    <location>
        <begin position="637"/>
        <end position="671"/>
    </location>
</feature>
<feature type="compositionally biased region" description="Low complexity" evidence="1">
    <location>
        <begin position="335"/>
        <end position="356"/>
    </location>
</feature>
<feature type="compositionally biased region" description="Pro residues" evidence="1">
    <location>
        <begin position="325"/>
        <end position="334"/>
    </location>
</feature>
<dbReference type="InterPro" id="IPR025305">
    <property type="entry name" value="UCH_repeat_domain"/>
</dbReference>
<protein>
    <submittedName>
        <fullName evidence="4">Ubiquitinyl hydrolase 1</fullName>
        <ecNumber evidence="4">3.4.19.12</ecNumber>
    </submittedName>
</protein>
<feature type="compositionally biased region" description="Low complexity" evidence="1">
    <location>
        <begin position="254"/>
        <end position="267"/>
    </location>
</feature>
<dbReference type="InterPro" id="IPR001394">
    <property type="entry name" value="Peptidase_C19_UCH"/>
</dbReference>
<dbReference type="EMBL" id="CP046238">
    <property type="protein sequence ID" value="WFD49352.1"/>
    <property type="molecule type" value="Genomic_DNA"/>
</dbReference>
<feature type="domain" description="UCH repeated" evidence="3">
    <location>
        <begin position="562"/>
        <end position="619"/>
    </location>
</feature>
<feature type="region of interest" description="Disordered" evidence="1">
    <location>
        <begin position="232"/>
        <end position="356"/>
    </location>
</feature>
<dbReference type="InterPro" id="IPR038765">
    <property type="entry name" value="Papain-like_cys_pep_sf"/>
</dbReference>
<sequence>MQATQTAAECIRTPRALAEAHWIGSAAAVYAVHAASATHARVTDAALPSAHALFAPHTYEWIRSETSDAGADGVASLCTLLAEEDVPLVGYVSDYVPGDAPFTTLARHTSIVHAGTATGPAAVLTSVPQAVPAALPRDLWDAFCAVREQTPGPGMTPRTELARASALLVRIVGNALAGLARAVPVHGKAFSQQLRWDPTCEALFHHMGWTVAPLDDGRPALHAPKELGVAANAAQGHAGAEPGVSGAPTEVSSAAPAEAPAEAPAPEGMHDGKAAPSAAPEAMHDGEAASSTAPETMHDSEAANATTSAEPPADPSADPSADPLADPPANPPTDPLSSTPAAPAAAATPTSPWSDTAPARLHLTRIWMELAAWCMSFGGVPPSPDDADVTLHVSPQSALAPLGDTRTTLPTPPADAALRDAYACLGVASDAPPDEIAHLYRANCAAFPATRQTRFLALERIYDAHPNAEALRMLLAVEQSQGLYTLADVRASYEHLGVAPPAPGAPADDAAIVAAYDRRIRDTLDHGDDDALRAATHALHTLARHHATEALQTRVQQGAITDVAQAYRLIQTSEDIDDALVVVAFEVYMAETQTRRELLRAALQAIAHHRHSSYLHRYLAGDTAPPTDDAPPFAMPRGLHNIGNTCYLNSVLQYFFQVTAVRELALAMHGHLDAHACADAALPTLGGRPVSRAELERSCECTSPHLLTQS</sequence>